<feature type="coiled-coil region" evidence="1">
    <location>
        <begin position="89"/>
        <end position="140"/>
    </location>
</feature>
<dbReference type="OrthoDB" id="10442972at2759"/>
<reference evidence="2 3" key="1">
    <citation type="journal article" date="2018" name="Nat. Ecol. Evol.">
        <title>Pezizomycetes genomes reveal the molecular basis of ectomycorrhizal truffle lifestyle.</title>
        <authorList>
            <person name="Murat C."/>
            <person name="Payen T."/>
            <person name="Noel B."/>
            <person name="Kuo A."/>
            <person name="Morin E."/>
            <person name="Chen J."/>
            <person name="Kohler A."/>
            <person name="Krizsan K."/>
            <person name="Balestrini R."/>
            <person name="Da Silva C."/>
            <person name="Montanini B."/>
            <person name="Hainaut M."/>
            <person name="Levati E."/>
            <person name="Barry K.W."/>
            <person name="Belfiori B."/>
            <person name="Cichocki N."/>
            <person name="Clum A."/>
            <person name="Dockter R.B."/>
            <person name="Fauchery L."/>
            <person name="Guy J."/>
            <person name="Iotti M."/>
            <person name="Le Tacon F."/>
            <person name="Lindquist E.A."/>
            <person name="Lipzen A."/>
            <person name="Malagnac F."/>
            <person name="Mello A."/>
            <person name="Molinier V."/>
            <person name="Miyauchi S."/>
            <person name="Poulain J."/>
            <person name="Riccioni C."/>
            <person name="Rubini A."/>
            <person name="Sitrit Y."/>
            <person name="Splivallo R."/>
            <person name="Traeger S."/>
            <person name="Wang M."/>
            <person name="Zifcakova L."/>
            <person name="Wipf D."/>
            <person name="Zambonelli A."/>
            <person name="Paolocci F."/>
            <person name="Nowrousian M."/>
            <person name="Ottonello S."/>
            <person name="Baldrian P."/>
            <person name="Spatafora J.W."/>
            <person name="Henrissat B."/>
            <person name="Nagy L.G."/>
            <person name="Aury J.M."/>
            <person name="Wincker P."/>
            <person name="Grigoriev I.V."/>
            <person name="Bonfante P."/>
            <person name="Martin F.M."/>
        </authorList>
    </citation>
    <scope>NUCLEOTIDE SEQUENCE [LARGE SCALE GENOMIC DNA]</scope>
    <source>
        <strain evidence="2 3">CCBAS932</strain>
    </source>
</reference>
<keyword evidence="3" id="KW-1185">Reference proteome</keyword>
<dbReference type="EMBL" id="ML119222">
    <property type="protein sequence ID" value="RPB06776.1"/>
    <property type="molecule type" value="Genomic_DNA"/>
</dbReference>
<keyword evidence="1" id="KW-0175">Coiled coil</keyword>
<evidence type="ECO:0000256" key="1">
    <source>
        <dbReference type="SAM" id="Coils"/>
    </source>
</evidence>
<dbReference type="AlphaFoldDB" id="A0A3N4K8C7"/>
<sequence>MSEVTPTSHGIIEVLRSIVAASSYLLSPAERDRITAEESARAFALLKIAADTAWQCAHREELDSITRLEEAKRCQGEVAPVGGEQINHARKLEIIRAEADKVAEEAERLKVETLKIKAEVEKEISQKEKLVVEVQRVNAEIAICQLRLELHNK</sequence>
<name>A0A3N4K8C7_9PEZI</name>
<gene>
    <name evidence="2" type="ORF">P167DRAFT_568992</name>
</gene>
<evidence type="ECO:0000313" key="3">
    <source>
        <dbReference type="Proteomes" id="UP000277580"/>
    </source>
</evidence>
<evidence type="ECO:0000313" key="2">
    <source>
        <dbReference type="EMBL" id="RPB06776.1"/>
    </source>
</evidence>
<dbReference type="InParanoid" id="A0A3N4K8C7"/>
<protein>
    <submittedName>
        <fullName evidence="2">Uncharacterized protein</fullName>
    </submittedName>
</protein>
<accession>A0A3N4K8C7</accession>
<proteinExistence type="predicted"/>
<organism evidence="2 3">
    <name type="scientific">Morchella conica CCBAS932</name>
    <dbReference type="NCBI Taxonomy" id="1392247"/>
    <lineage>
        <taxon>Eukaryota</taxon>
        <taxon>Fungi</taxon>
        <taxon>Dikarya</taxon>
        <taxon>Ascomycota</taxon>
        <taxon>Pezizomycotina</taxon>
        <taxon>Pezizomycetes</taxon>
        <taxon>Pezizales</taxon>
        <taxon>Morchellaceae</taxon>
        <taxon>Morchella</taxon>
    </lineage>
</organism>
<feature type="non-terminal residue" evidence="2">
    <location>
        <position position="153"/>
    </location>
</feature>
<dbReference type="Proteomes" id="UP000277580">
    <property type="component" value="Unassembled WGS sequence"/>
</dbReference>